<feature type="compositionally biased region" description="Polar residues" evidence="1">
    <location>
        <begin position="69"/>
        <end position="79"/>
    </location>
</feature>
<protein>
    <submittedName>
        <fullName evidence="2">Uncharacterized protein</fullName>
    </submittedName>
</protein>
<feature type="compositionally biased region" description="Basic and acidic residues" evidence="1">
    <location>
        <begin position="25"/>
        <end position="66"/>
    </location>
</feature>
<evidence type="ECO:0000256" key="1">
    <source>
        <dbReference type="SAM" id="MobiDB-lite"/>
    </source>
</evidence>
<proteinExistence type="predicted"/>
<sequence length="106" mass="11655">MKELTSRTEVNNGNAPLETISKETFANDKTDGATEAQTRENSKETNNEGSIKKPKMDSETHKDTESHAPLNTLTSSSKSGVDEDVSELVKDIGDDFFEMEDDPMGE</sequence>
<dbReference type="EMBL" id="HBUF01339036">
    <property type="protein sequence ID" value="CAG6699467.1"/>
    <property type="molecule type" value="Transcribed_RNA"/>
</dbReference>
<name>A0A8D8XJK0_9HEMI</name>
<organism evidence="2">
    <name type="scientific">Cacopsylla melanoneura</name>
    <dbReference type="NCBI Taxonomy" id="428564"/>
    <lineage>
        <taxon>Eukaryota</taxon>
        <taxon>Metazoa</taxon>
        <taxon>Ecdysozoa</taxon>
        <taxon>Arthropoda</taxon>
        <taxon>Hexapoda</taxon>
        <taxon>Insecta</taxon>
        <taxon>Pterygota</taxon>
        <taxon>Neoptera</taxon>
        <taxon>Paraneoptera</taxon>
        <taxon>Hemiptera</taxon>
        <taxon>Sternorrhyncha</taxon>
        <taxon>Psylloidea</taxon>
        <taxon>Psyllidae</taxon>
        <taxon>Psyllinae</taxon>
        <taxon>Cacopsylla</taxon>
    </lineage>
</organism>
<accession>A0A8D8XJK0</accession>
<dbReference type="AlphaFoldDB" id="A0A8D8XJK0"/>
<feature type="compositionally biased region" description="Acidic residues" evidence="1">
    <location>
        <begin position="94"/>
        <end position="106"/>
    </location>
</feature>
<evidence type="ECO:0000313" key="2">
    <source>
        <dbReference type="EMBL" id="CAG6699467.1"/>
    </source>
</evidence>
<reference evidence="2" key="1">
    <citation type="submission" date="2021-05" db="EMBL/GenBank/DDBJ databases">
        <authorList>
            <person name="Alioto T."/>
            <person name="Alioto T."/>
            <person name="Gomez Garrido J."/>
        </authorList>
    </citation>
    <scope>NUCLEOTIDE SEQUENCE</scope>
</reference>
<feature type="region of interest" description="Disordered" evidence="1">
    <location>
        <begin position="1"/>
        <end position="106"/>
    </location>
</feature>